<organism evidence="1 2">
    <name type="scientific">Chryseobacterium pennae</name>
    <dbReference type="NCBI Taxonomy" id="2258962"/>
    <lineage>
        <taxon>Bacteria</taxon>
        <taxon>Pseudomonadati</taxon>
        <taxon>Bacteroidota</taxon>
        <taxon>Flavobacteriia</taxon>
        <taxon>Flavobacteriales</taxon>
        <taxon>Weeksellaceae</taxon>
        <taxon>Chryseobacterium group</taxon>
        <taxon>Chryseobacterium</taxon>
    </lineage>
</organism>
<proteinExistence type="predicted"/>
<gene>
    <name evidence="1" type="ORF">DRF65_26460</name>
</gene>
<protein>
    <submittedName>
        <fullName evidence="1">Uncharacterized protein</fullName>
    </submittedName>
</protein>
<dbReference type="EMBL" id="QNVT01000040">
    <property type="protein sequence ID" value="REC59368.1"/>
    <property type="molecule type" value="Genomic_DNA"/>
</dbReference>
<dbReference type="RefSeq" id="WP_115973705.1">
    <property type="nucleotide sequence ID" value="NZ_QNVT01000040.1"/>
</dbReference>
<comment type="caution">
    <text evidence="1">The sequence shown here is derived from an EMBL/GenBank/DDBJ whole genome shotgun (WGS) entry which is preliminary data.</text>
</comment>
<dbReference type="Proteomes" id="UP000256686">
    <property type="component" value="Unassembled WGS sequence"/>
</dbReference>
<reference evidence="2" key="1">
    <citation type="submission" date="2018-06" db="EMBL/GenBank/DDBJ databases">
        <authorList>
            <person name="Lum Nde A."/>
            <person name="Hugo C."/>
        </authorList>
    </citation>
    <scope>NUCLEOTIDE SEQUENCE [LARGE SCALE GENOMIC DNA]</scope>
    <source>
        <strain evidence="2">1_F178</strain>
    </source>
</reference>
<sequence>MITSEKGIVMHIMKYLSKQLYTHMETIRKEFNKSASDKIAELFQLLKFEGTDQELFSFEMSLGNDGRA</sequence>
<name>A0A3D9C0U9_9FLAO</name>
<evidence type="ECO:0000313" key="1">
    <source>
        <dbReference type="EMBL" id="REC59368.1"/>
    </source>
</evidence>
<accession>A0A3D9C0U9</accession>
<keyword evidence="2" id="KW-1185">Reference proteome</keyword>
<evidence type="ECO:0000313" key="2">
    <source>
        <dbReference type="Proteomes" id="UP000256686"/>
    </source>
</evidence>
<dbReference type="AlphaFoldDB" id="A0A3D9C0U9"/>